<evidence type="ECO:0000256" key="4">
    <source>
        <dbReference type="ARBA" id="ARBA00023125"/>
    </source>
</evidence>
<gene>
    <name evidence="9" type="ORF">DRP53_06175</name>
</gene>
<dbReference type="Pfam" id="PF20772">
    <property type="entry name" value="TACO1_YebC_N"/>
    <property type="match status" value="1"/>
</dbReference>
<keyword evidence="5 6" id="KW-0804">Transcription</keyword>
<dbReference type="InterPro" id="IPR049083">
    <property type="entry name" value="TACO1_YebC_N"/>
</dbReference>
<dbReference type="InterPro" id="IPR017856">
    <property type="entry name" value="Integrase-like_N"/>
</dbReference>
<comment type="similarity">
    <text evidence="1 6">Belongs to the TACO1 family.</text>
</comment>
<keyword evidence="3 6" id="KW-0805">Transcription regulation</keyword>
<feature type="domain" description="TACO1/YebC-like N-terminal" evidence="8">
    <location>
        <begin position="5"/>
        <end position="76"/>
    </location>
</feature>
<dbReference type="NCBIfam" id="NF009044">
    <property type="entry name" value="PRK12378.1"/>
    <property type="match status" value="1"/>
</dbReference>
<evidence type="ECO:0000256" key="5">
    <source>
        <dbReference type="ARBA" id="ARBA00023163"/>
    </source>
</evidence>
<sequence>MAGHSKWAQIKHKKARMDQRRGKLFTKLIREITVAAKMGGPNPDANPRLRSAIEVARSYNMPNANIERAIKRATGGEGPVNLEEVSYEGYGPGKVAILVETLTDNRNRTTSEIRHVFSKYGGNLGSSGCVSWLFHNRGIFLIDRNEYDEDRILDLAVDSGAIDFKVEGSTYQIITKPEDFHKFREILKKNNIQVIQAELTKIPQSTVRIEDARNAERVLKLFEQLDSLDEVQHVYANFDIPEEIMEKFSEGD</sequence>
<dbReference type="Gene3D" id="1.10.10.200">
    <property type="match status" value="1"/>
</dbReference>
<dbReference type="EMBL" id="QNBE01000052">
    <property type="protein sequence ID" value="RKX70082.1"/>
    <property type="molecule type" value="Genomic_DNA"/>
</dbReference>
<feature type="domain" description="TACO1/YebC-like second and third" evidence="7">
    <location>
        <begin position="82"/>
        <end position="238"/>
    </location>
</feature>
<name>A0A660SHN5_UNCW3</name>
<dbReference type="Pfam" id="PF01709">
    <property type="entry name" value="Transcrip_reg"/>
    <property type="match status" value="1"/>
</dbReference>
<dbReference type="PANTHER" id="PTHR12532">
    <property type="entry name" value="TRANSLATIONAL ACTIVATOR OF CYTOCHROME C OXIDASE 1"/>
    <property type="match status" value="1"/>
</dbReference>
<dbReference type="NCBIfam" id="TIGR01033">
    <property type="entry name" value="YebC/PmpR family DNA-binding transcriptional regulator"/>
    <property type="match status" value="1"/>
</dbReference>
<dbReference type="Proteomes" id="UP000268469">
    <property type="component" value="Unassembled WGS sequence"/>
</dbReference>
<evidence type="ECO:0000256" key="2">
    <source>
        <dbReference type="ARBA" id="ARBA00022490"/>
    </source>
</evidence>
<dbReference type="FunFam" id="1.10.10.200:FF:000002">
    <property type="entry name" value="Probable transcriptional regulatory protein CLM62_37755"/>
    <property type="match status" value="1"/>
</dbReference>
<evidence type="ECO:0000256" key="1">
    <source>
        <dbReference type="ARBA" id="ARBA00008724"/>
    </source>
</evidence>
<evidence type="ECO:0000256" key="3">
    <source>
        <dbReference type="ARBA" id="ARBA00023015"/>
    </source>
</evidence>
<organism evidence="9 10">
    <name type="scientific">candidate division WOR-3 bacterium</name>
    <dbReference type="NCBI Taxonomy" id="2052148"/>
    <lineage>
        <taxon>Bacteria</taxon>
        <taxon>Bacteria division WOR-3</taxon>
    </lineage>
</organism>
<dbReference type="GO" id="GO:0003677">
    <property type="term" value="F:DNA binding"/>
    <property type="evidence" value="ECO:0007669"/>
    <property type="project" value="UniProtKB-UniRule"/>
</dbReference>
<evidence type="ECO:0000259" key="8">
    <source>
        <dbReference type="Pfam" id="PF20772"/>
    </source>
</evidence>
<comment type="subcellular location">
    <subcellularLocation>
        <location evidence="6">Cytoplasm</location>
    </subcellularLocation>
</comment>
<evidence type="ECO:0000313" key="10">
    <source>
        <dbReference type="Proteomes" id="UP000268469"/>
    </source>
</evidence>
<dbReference type="GO" id="GO:0005829">
    <property type="term" value="C:cytosol"/>
    <property type="evidence" value="ECO:0007669"/>
    <property type="project" value="TreeGrafter"/>
</dbReference>
<evidence type="ECO:0000259" key="7">
    <source>
        <dbReference type="Pfam" id="PF01709"/>
    </source>
</evidence>
<evidence type="ECO:0000313" key="9">
    <source>
        <dbReference type="EMBL" id="RKX70082.1"/>
    </source>
</evidence>
<dbReference type="NCBIfam" id="NF001030">
    <property type="entry name" value="PRK00110.1"/>
    <property type="match status" value="1"/>
</dbReference>
<dbReference type="AlphaFoldDB" id="A0A660SHN5"/>
<keyword evidence="4 6" id="KW-0238">DNA-binding</keyword>
<reference evidence="9 10" key="1">
    <citation type="submission" date="2018-06" db="EMBL/GenBank/DDBJ databases">
        <title>Extensive metabolic versatility and redundancy in microbially diverse, dynamic hydrothermal sediments.</title>
        <authorList>
            <person name="Dombrowski N."/>
            <person name="Teske A."/>
            <person name="Baker B.J."/>
        </authorList>
    </citation>
    <scope>NUCLEOTIDE SEQUENCE [LARGE SCALE GENOMIC DNA]</scope>
    <source>
        <strain evidence="9">B36_G15</strain>
    </source>
</reference>
<comment type="caution">
    <text evidence="9">The sequence shown here is derived from an EMBL/GenBank/DDBJ whole genome shotgun (WGS) entry which is preliminary data.</text>
</comment>
<dbReference type="HAMAP" id="MF_00693">
    <property type="entry name" value="Transcrip_reg_TACO1"/>
    <property type="match status" value="1"/>
</dbReference>
<dbReference type="InterPro" id="IPR048300">
    <property type="entry name" value="TACO1_YebC-like_2nd/3rd_dom"/>
</dbReference>
<dbReference type="InterPro" id="IPR002876">
    <property type="entry name" value="Transcrip_reg_TACO1-like"/>
</dbReference>
<keyword evidence="2 6" id="KW-0963">Cytoplasm</keyword>
<accession>A0A660SHN5</accession>
<dbReference type="InterPro" id="IPR026564">
    <property type="entry name" value="Transcrip_reg_TACO1-like_dom3"/>
</dbReference>
<dbReference type="Gene3D" id="3.30.70.980">
    <property type="match status" value="2"/>
</dbReference>
<protein>
    <recommendedName>
        <fullName evidence="6">Probable transcriptional regulatory protein DRP53_06175</fullName>
    </recommendedName>
</protein>
<dbReference type="InterPro" id="IPR029072">
    <property type="entry name" value="YebC-like"/>
</dbReference>
<dbReference type="GO" id="GO:0006355">
    <property type="term" value="P:regulation of DNA-templated transcription"/>
    <property type="evidence" value="ECO:0007669"/>
    <property type="project" value="UniProtKB-UniRule"/>
</dbReference>
<dbReference type="PANTHER" id="PTHR12532:SF6">
    <property type="entry name" value="TRANSCRIPTIONAL REGULATORY PROTEIN YEBC-RELATED"/>
    <property type="match status" value="1"/>
</dbReference>
<proteinExistence type="inferred from homology"/>
<evidence type="ECO:0000256" key="6">
    <source>
        <dbReference type="HAMAP-Rule" id="MF_00693"/>
    </source>
</evidence>
<dbReference type="SUPFAM" id="SSF75625">
    <property type="entry name" value="YebC-like"/>
    <property type="match status" value="1"/>
</dbReference>